<dbReference type="Gene3D" id="1.10.1300.10">
    <property type="entry name" value="3'5'-cyclic nucleotide phosphodiesterase, catalytic domain"/>
    <property type="match status" value="1"/>
</dbReference>
<feature type="compositionally biased region" description="Basic and acidic residues" evidence="4">
    <location>
        <begin position="619"/>
        <end position="632"/>
    </location>
</feature>
<evidence type="ECO:0000259" key="5">
    <source>
        <dbReference type="PROSITE" id="PS51845"/>
    </source>
</evidence>
<proteinExistence type="inferred from homology"/>
<feature type="domain" description="PDEase" evidence="5">
    <location>
        <begin position="61"/>
        <end position="409"/>
    </location>
</feature>
<keyword evidence="2 3" id="KW-0378">Hydrolase</keyword>
<gene>
    <name evidence="6" type="primary">PDE2_2</name>
    <name evidence="6" type="ORF">V5O48_010609</name>
</gene>
<name>A0ABR3F7W3_9AGAR</name>
<dbReference type="SUPFAM" id="SSF109604">
    <property type="entry name" value="HD-domain/PDEase-like"/>
    <property type="match status" value="1"/>
</dbReference>
<dbReference type="InterPro" id="IPR003607">
    <property type="entry name" value="HD/PDEase_dom"/>
</dbReference>
<dbReference type="PANTHER" id="PTHR11347">
    <property type="entry name" value="CYCLIC NUCLEOTIDE PHOSPHODIESTERASE"/>
    <property type="match status" value="1"/>
</dbReference>
<sequence length="758" mass="82415">MKQPRPRSADLGGLHLATAGSGLGQGWLGHSCELQTRFAELLSDMYNETLNAVNEHNAEFAPTDLPLETRIRLIQSLDSWNFEPHKLPDEEVLSCTMILFEALFHIEGMKSLVGVSLNQIYPLIHHLRRIYRWENPYHNFEHALDVLQATYTFLRLAGMVPSVTILLDDEATTWSTAHSFDSGQLMTTLRPQDLFVLYIAAIGHDVAHPGFTNVFMKNAKAPLSVVFDKSPLERMHMSLLLRVMRHHGLGPLLDDPADNSGQRVRTLLSETVLATDMSVHGAFMDNFRSLSSGTSDADLGRRQVLMCQAIIKCADISNPYRPYHVAKHWAAALMGEWSSQAMLEECMHLPPTVQASDDPLIEAKGQLFFINTFAKPLLELVVESVPELDQLLDQCKSNLSVWESRRTELEGQLATDNEKDATDSSRSTTSTPYRDDYSTAFPLTLPAFHPYRNLLHIQPRVSLEQLNSGQTETTEDTGSSSGYGEEQPPCGTTPLSMTAVSDTFTGITLNWASGVNGTKDDQAAPSSSESDSIPCSPSSDGSSEYGSCLDSPARSLVFATSTPSTSASSHKPPTTAAPYTRSSQSRSRTSSAMSSASSYETGISSPPRNVSTTNGTHTGYDHHSKNGHRSRDSTCSSTTSRETYTAHAAIRAAADSAAAGLRKKRSMANRNSWGPSMLVPKEELDGGLRKGLFATSKPLGLPVSLPPPPISPARLNNGSSVVVGPDTVAVFSTDNTPVAKRKTTIVVSQPQPVAKSGV</sequence>
<dbReference type="InterPro" id="IPR002073">
    <property type="entry name" value="PDEase_catalytic_dom"/>
</dbReference>
<comment type="caution">
    <text evidence="6">The sequence shown here is derived from an EMBL/GenBank/DDBJ whole genome shotgun (WGS) entry which is preliminary data.</text>
</comment>
<organism evidence="6 7">
    <name type="scientific">Marasmius crinis-equi</name>
    <dbReference type="NCBI Taxonomy" id="585013"/>
    <lineage>
        <taxon>Eukaryota</taxon>
        <taxon>Fungi</taxon>
        <taxon>Dikarya</taxon>
        <taxon>Basidiomycota</taxon>
        <taxon>Agaricomycotina</taxon>
        <taxon>Agaricomycetes</taxon>
        <taxon>Agaricomycetidae</taxon>
        <taxon>Agaricales</taxon>
        <taxon>Marasmiineae</taxon>
        <taxon>Marasmiaceae</taxon>
        <taxon>Marasmius</taxon>
    </lineage>
</organism>
<dbReference type="CDD" id="cd00077">
    <property type="entry name" value="HDc"/>
    <property type="match status" value="1"/>
</dbReference>
<dbReference type="PROSITE" id="PS00126">
    <property type="entry name" value="PDEASE_I_1"/>
    <property type="match status" value="1"/>
</dbReference>
<comment type="similarity">
    <text evidence="3">Belongs to the cyclic nucleotide phosphodiesterase family.</text>
</comment>
<evidence type="ECO:0000256" key="3">
    <source>
        <dbReference type="RuleBase" id="RU363067"/>
    </source>
</evidence>
<dbReference type="Pfam" id="PF00233">
    <property type="entry name" value="PDEase_I"/>
    <property type="match status" value="1"/>
</dbReference>
<feature type="compositionally biased region" description="Polar residues" evidence="4">
    <location>
        <begin position="599"/>
        <end position="617"/>
    </location>
</feature>
<reference evidence="6 7" key="1">
    <citation type="submission" date="2024-02" db="EMBL/GenBank/DDBJ databases">
        <title>A draft genome for the cacao thread blight pathogen Marasmius crinis-equi.</title>
        <authorList>
            <person name="Cohen S.P."/>
            <person name="Baruah I.K."/>
            <person name="Amoako-Attah I."/>
            <person name="Bukari Y."/>
            <person name="Meinhardt L.W."/>
            <person name="Bailey B.A."/>
        </authorList>
    </citation>
    <scope>NUCLEOTIDE SEQUENCE [LARGE SCALE GENOMIC DNA]</scope>
    <source>
        <strain evidence="6 7">GH-76</strain>
    </source>
</reference>
<accession>A0ABR3F7W3</accession>
<dbReference type="EC" id="3.1.4.-" evidence="3"/>
<feature type="compositionally biased region" description="Low complexity" evidence="4">
    <location>
        <begin position="526"/>
        <end position="548"/>
    </location>
</feature>
<feature type="region of interest" description="Disordered" evidence="4">
    <location>
        <begin position="511"/>
        <end position="548"/>
    </location>
</feature>
<dbReference type="PROSITE" id="PS51845">
    <property type="entry name" value="PDEASE_I_2"/>
    <property type="match status" value="1"/>
</dbReference>
<dbReference type="SMART" id="SM00471">
    <property type="entry name" value="HDc"/>
    <property type="match status" value="1"/>
</dbReference>
<keyword evidence="7" id="KW-1185">Reference proteome</keyword>
<evidence type="ECO:0000313" key="7">
    <source>
        <dbReference type="Proteomes" id="UP001465976"/>
    </source>
</evidence>
<feature type="region of interest" description="Disordered" evidence="4">
    <location>
        <begin position="560"/>
        <end position="640"/>
    </location>
</feature>
<dbReference type="InterPro" id="IPR036971">
    <property type="entry name" value="PDEase_catalytic_dom_sf"/>
</dbReference>
<comment type="cofactor">
    <cofactor evidence="3">
        <name>a divalent metal cation</name>
        <dbReference type="ChEBI" id="CHEBI:60240"/>
    </cofactor>
    <text evidence="3">Binds 2 divalent metal cations per subunit. Site 1 may preferentially bind zinc ions, while site 2 has a preference for magnesium and/or manganese ions.</text>
</comment>
<feature type="compositionally biased region" description="Low complexity" evidence="4">
    <location>
        <begin position="468"/>
        <end position="486"/>
    </location>
</feature>
<feature type="region of interest" description="Disordered" evidence="4">
    <location>
        <begin position="410"/>
        <end position="436"/>
    </location>
</feature>
<dbReference type="GO" id="GO:0004114">
    <property type="term" value="F:3',5'-cyclic-nucleotide phosphodiesterase activity"/>
    <property type="evidence" value="ECO:0007669"/>
    <property type="project" value="UniProtKB-EC"/>
</dbReference>
<evidence type="ECO:0000256" key="4">
    <source>
        <dbReference type="SAM" id="MobiDB-lite"/>
    </source>
</evidence>
<protein>
    <recommendedName>
        <fullName evidence="3">Phosphodiesterase</fullName>
        <ecNumber evidence="3">3.1.4.-</ecNumber>
    </recommendedName>
</protein>
<evidence type="ECO:0000256" key="2">
    <source>
        <dbReference type="ARBA" id="ARBA00022801"/>
    </source>
</evidence>
<dbReference type="Proteomes" id="UP001465976">
    <property type="component" value="Unassembled WGS sequence"/>
</dbReference>
<keyword evidence="1 3" id="KW-0479">Metal-binding</keyword>
<dbReference type="EMBL" id="JBAHYK010000782">
    <property type="protein sequence ID" value="KAL0571357.1"/>
    <property type="molecule type" value="Genomic_DNA"/>
</dbReference>
<evidence type="ECO:0000313" key="6">
    <source>
        <dbReference type="EMBL" id="KAL0571357.1"/>
    </source>
</evidence>
<dbReference type="InterPro" id="IPR023174">
    <property type="entry name" value="PDEase_CS"/>
</dbReference>
<evidence type="ECO:0000256" key="1">
    <source>
        <dbReference type="ARBA" id="ARBA00022723"/>
    </source>
</evidence>
<feature type="compositionally biased region" description="Low complexity" evidence="4">
    <location>
        <begin position="560"/>
        <end position="598"/>
    </location>
</feature>
<feature type="region of interest" description="Disordered" evidence="4">
    <location>
        <begin position="464"/>
        <end position="498"/>
    </location>
</feature>